<dbReference type="SUPFAM" id="SSF52821">
    <property type="entry name" value="Rhodanese/Cell cycle control phosphatase"/>
    <property type="match status" value="2"/>
</dbReference>
<feature type="domain" description="Rhodanese" evidence="3">
    <location>
        <begin position="179"/>
        <end position="291"/>
    </location>
</feature>
<dbReference type="PANTHER" id="PTHR43855:SF1">
    <property type="entry name" value="THIOSULFATE SULFURTRANSFERASE"/>
    <property type="match status" value="1"/>
</dbReference>
<dbReference type="CDD" id="cd01449">
    <property type="entry name" value="TST_Repeat_2"/>
    <property type="match status" value="1"/>
</dbReference>
<gene>
    <name evidence="4" type="ORF">CAL19_07010</name>
</gene>
<proteinExistence type="predicted"/>
<keyword evidence="5" id="KW-1185">Reference proteome</keyword>
<name>A0A261RK98_9BORD</name>
<dbReference type="Proteomes" id="UP000216947">
    <property type="component" value="Unassembled WGS sequence"/>
</dbReference>
<accession>A0A261RK98</accession>
<sequence>MKPFFRLFAAAALATGAAFGAQAAAPLLTPAELNDLRTSPTVRIVDIRSAADYSANHIPGAVSAPYAQWRGPADSPGQLPPTDKLADLVRNLGIDKNVHTVVVSTGADQTDFGAAARVYWTLKYLGLSELSILNGGAKAWADAGLPQDQAVPSVAATSFQPALNTSLIATQEHVLAQIDNPRVQLVDARPSNFFRGEVKAPTAKVPGTIRSALNLEHSKWFKPGTAIFVSAEEAKAIAAQSLPDPADETISFCNTGHWAATDWFALSEVVGQKNVTLYPASLAEWTQAPEALPMDNVPSRGQQILKSLKDLVS</sequence>
<protein>
    <submittedName>
        <fullName evidence="4">Sulfurtransferase</fullName>
    </submittedName>
</protein>
<dbReference type="PANTHER" id="PTHR43855">
    <property type="entry name" value="THIOSULFATE SULFURTRANSFERASE"/>
    <property type="match status" value="1"/>
</dbReference>
<evidence type="ECO:0000313" key="4">
    <source>
        <dbReference type="EMBL" id="OZI25207.1"/>
    </source>
</evidence>
<dbReference type="SMART" id="SM00450">
    <property type="entry name" value="RHOD"/>
    <property type="match status" value="2"/>
</dbReference>
<keyword evidence="4" id="KW-0808">Transferase</keyword>
<dbReference type="AlphaFoldDB" id="A0A261RK98"/>
<dbReference type="RefSeq" id="WP_094796360.1">
    <property type="nucleotide sequence ID" value="NZ_NEVK01000003.1"/>
</dbReference>
<reference evidence="5" key="1">
    <citation type="submission" date="2017-05" db="EMBL/GenBank/DDBJ databases">
        <title>Complete and WGS of Bordetella genogroups.</title>
        <authorList>
            <person name="Spilker T."/>
            <person name="Lipuma J."/>
        </authorList>
    </citation>
    <scope>NUCLEOTIDE SEQUENCE [LARGE SCALE GENOMIC DNA]</scope>
    <source>
        <strain evidence="5">AU18089</strain>
    </source>
</reference>
<dbReference type="GO" id="GO:0016740">
    <property type="term" value="F:transferase activity"/>
    <property type="evidence" value="ECO:0007669"/>
    <property type="project" value="UniProtKB-KW"/>
</dbReference>
<dbReference type="InterPro" id="IPR001763">
    <property type="entry name" value="Rhodanese-like_dom"/>
</dbReference>
<dbReference type="CDD" id="cd01448">
    <property type="entry name" value="TST_Repeat_1"/>
    <property type="match status" value="1"/>
</dbReference>
<dbReference type="Pfam" id="PF00581">
    <property type="entry name" value="Rhodanese"/>
    <property type="match status" value="2"/>
</dbReference>
<dbReference type="InterPro" id="IPR051126">
    <property type="entry name" value="Thiosulfate_sulfurtransferase"/>
</dbReference>
<evidence type="ECO:0000256" key="2">
    <source>
        <dbReference type="SAM" id="SignalP"/>
    </source>
</evidence>
<dbReference type="PROSITE" id="PS50206">
    <property type="entry name" value="RHODANESE_3"/>
    <property type="match status" value="2"/>
</dbReference>
<evidence type="ECO:0000313" key="5">
    <source>
        <dbReference type="Proteomes" id="UP000216947"/>
    </source>
</evidence>
<dbReference type="Gene3D" id="3.40.250.10">
    <property type="entry name" value="Rhodanese-like domain"/>
    <property type="match status" value="2"/>
</dbReference>
<dbReference type="InterPro" id="IPR036873">
    <property type="entry name" value="Rhodanese-like_dom_sf"/>
</dbReference>
<keyword evidence="2" id="KW-0732">Signal</keyword>
<organism evidence="4 5">
    <name type="scientific">Bordetella genomosp. 7</name>
    <dbReference type="NCBI Taxonomy" id="1416805"/>
    <lineage>
        <taxon>Bacteria</taxon>
        <taxon>Pseudomonadati</taxon>
        <taxon>Pseudomonadota</taxon>
        <taxon>Betaproteobacteria</taxon>
        <taxon>Burkholderiales</taxon>
        <taxon>Alcaligenaceae</taxon>
        <taxon>Bordetella</taxon>
    </lineage>
</organism>
<keyword evidence="1" id="KW-0677">Repeat</keyword>
<feature type="signal peptide" evidence="2">
    <location>
        <begin position="1"/>
        <end position="23"/>
    </location>
</feature>
<dbReference type="EMBL" id="NEVK01000003">
    <property type="protein sequence ID" value="OZI25207.1"/>
    <property type="molecule type" value="Genomic_DNA"/>
</dbReference>
<evidence type="ECO:0000259" key="3">
    <source>
        <dbReference type="PROSITE" id="PS50206"/>
    </source>
</evidence>
<evidence type="ECO:0000256" key="1">
    <source>
        <dbReference type="ARBA" id="ARBA00022737"/>
    </source>
</evidence>
<comment type="caution">
    <text evidence="4">The sequence shown here is derived from an EMBL/GenBank/DDBJ whole genome shotgun (WGS) entry which is preliminary data.</text>
</comment>
<feature type="domain" description="Rhodanese" evidence="3">
    <location>
        <begin position="38"/>
        <end position="149"/>
    </location>
</feature>
<feature type="chain" id="PRO_5013192868" evidence="2">
    <location>
        <begin position="24"/>
        <end position="313"/>
    </location>
</feature>